<evidence type="ECO:0000313" key="3">
    <source>
        <dbReference type="Proteomes" id="UP000835052"/>
    </source>
</evidence>
<evidence type="ECO:0000313" key="2">
    <source>
        <dbReference type="EMBL" id="CAD6195450.1"/>
    </source>
</evidence>
<organism evidence="2 3">
    <name type="scientific">Caenorhabditis auriculariae</name>
    <dbReference type="NCBI Taxonomy" id="2777116"/>
    <lineage>
        <taxon>Eukaryota</taxon>
        <taxon>Metazoa</taxon>
        <taxon>Ecdysozoa</taxon>
        <taxon>Nematoda</taxon>
        <taxon>Chromadorea</taxon>
        <taxon>Rhabditida</taxon>
        <taxon>Rhabditina</taxon>
        <taxon>Rhabditomorpha</taxon>
        <taxon>Rhabditoidea</taxon>
        <taxon>Rhabditidae</taxon>
        <taxon>Peloderinae</taxon>
        <taxon>Caenorhabditis</taxon>
    </lineage>
</organism>
<keyword evidence="3" id="KW-1185">Reference proteome</keyword>
<gene>
    <name evidence="2" type="ORF">CAUJ_LOCUS11369</name>
</gene>
<sequence>MDLYGVGELSCHIAITLQHVRRGMELLSAIEEKIGNSQQLSDIAELRQKIAPLSDQLSQVQRLIDNESGSNSSREPAPLSKERERRSVRS</sequence>
<feature type="compositionally biased region" description="Basic and acidic residues" evidence="1">
    <location>
        <begin position="80"/>
        <end position="90"/>
    </location>
</feature>
<feature type="compositionally biased region" description="Polar residues" evidence="1">
    <location>
        <begin position="63"/>
        <end position="74"/>
    </location>
</feature>
<evidence type="ECO:0000256" key="1">
    <source>
        <dbReference type="SAM" id="MobiDB-lite"/>
    </source>
</evidence>
<dbReference type="EMBL" id="CAJGYM010000055">
    <property type="protein sequence ID" value="CAD6195450.1"/>
    <property type="molecule type" value="Genomic_DNA"/>
</dbReference>
<protein>
    <submittedName>
        <fullName evidence="2">Uncharacterized protein</fullName>
    </submittedName>
</protein>
<comment type="caution">
    <text evidence="2">The sequence shown here is derived from an EMBL/GenBank/DDBJ whole genome shotgun (WGS) entry which is preliminary data.</text>
</comment>
<dbReference type="AlphaFoldDB" id="A0A8S1HQU4"/>
<name>A0A8S1HQU4_9PELO</name>
<proteinExistence type="predicted"/>
<feature type="region of interest" description="Disordered" evidence="1">
    <location>
        <begin position="63"/>
        <end position="90"/>
    </location>
</feature>
<reference evidence="2" key="1">
    <citation type="submission" date="2020-10" db="EMBL/GenBank/DDBJ databases">
        <authorList>
            <person name="Kikuchi T."/>
        </authorList>
    </citation>
    <scope>NUCLEOTIDE SEQUENCE</scope>
    <source>
        <strain evidence="2">NKZ352</strain>
    </source>
</reference>
<dbReference type="Proteomes" id="UP000835052">
    <property type="component" value="Unassembled WGS sequence"/>
</dbReference>
<accession>A0A8S1HQU4</accession>